<dbReference type="EMBL" id="CANHGI010000006">
    <property type="protein sequence ID" value="CAI5456404.1"/>
    <property type="molecule type" value="Genomic_DNA"/>
</dbReference>
<sequence length="72" mass="8342">MIGLNWRNCKNPRSQTAAENYDPTRSHKIKNSEQHSKDAYSTIDWINQRLLQCGRLAKKIEKKPNSGMLSQI</sequence>
<feature type="compositionally biased region" description="Basic and acidic residues" evidence="1">
    <location>
        <begin position="22"/>
        <end position="34"/>
    </location>
</feature>
<organism evidence="2 3">
    <name type="scientific">Caenorhabditis angaria</name>
    <dbReference type="NCBI Taxonomy" id="860376"/>
    <lineage>
        <taxon>Eukaryota</taxon>
        <taxon>Metazoa</taxon>
        <taxon>Ecdysozoa</taxon>
        <taxon>Nematoda</taxon>
        <taxon>Chromadorea</taxon>
        <taxon>Rhabditida</taxon>
        <taxon>Rhabditina</taxon>
        <taxon>Rhabditomorpha</taxon>
        <taxon>Rhabditoidea</taxon>
        <taxon>Rhabditidae</taxon>
        <taxon>Peloderinae</taxon>
        <taxon>Caenorhabditis</taxon>
    </lineage>
</organism>
<comment type="caution">
    <text evidence="2">The sequence shown here is derived from an EMBL/GenBank/DDBJ whole genome shotgun (WGS) entry which is preliminary data.</text>
</comment>
<accession>A0A9P1J7K5</accession>
<feature type="region of interest" description="Disordered" evidence="1">
    <location>
        <begin position="1"/>
        <end position="34"/>
    </location>
</feature>
<dbReference type="Proteomes" id="UP001152747">
    <property type="component" value="Unassembled WGS sequence"/>
</dbReference>
<dbReference type="AlphaFoldDB" id="A0A9P1J7K5"/>
<keyword evidence="3" id="KW-1185">Reference proteome</keyword>
<name>A0A9P1J7K5_9PELO</name>
<evidence type="ECO:0000313" key="3">
    <source>
        <dbReference type="Proteomes" id="UP001152747"/>
    </source>
</evidence>
<evidence type="ECO:0000256" key="1">
    <source>
        <dbReference type="SAM" id="MobiDB-lite"/>
    </source>
</evidence>
<gene>
    <name evidence="2" type="ORF">CAMP_LOCUS19041</name>
</gene>
<protein>
    <submittedName>
        <fullName evidence="2">Uncharacterized protein</fullName>
    </submittedName>
</protein>
<evidence type="ECO:0000313" key="2">
    <source>
        <dbReference type="EMBL" id="CAI5456404.1"/>
    </source>
</evidence>
<reference evidence="2" key="1">
    <citation type="submission" date="2022-11" db="EMBL/GenBank/DDBJ databases">
        <authorList>
            <person name="Kikuchi T."/>
        </authorList>
    </citation>
    <scope>NUCLEOTIDE SEQUENCE</scope>
    <source>
        <strain evidence="2">PS1010</strain>
    </source>
</reference>
<proteinExistence type="predicted"/>